<dbReference type="GO" id="GO:0016705">
    <property type="term" value="F:oxidoreductase activity, acting on paired donors, with incorporation or reduction of molecular oxygen"/>
    <property type="evidence" value="ECO:0007669"/>
    <property type="project" value="InterPro"/>
</dbReference>
<dbReference type="GO" id="GO:0020037">
    <property type="term" value="F:heme binding"/>
    <property type="evidence" value="ECO:0007669"/>
    <property type="project" value="InterPro"/>
</dbReference>
<dbReference type="GO" id="GO:0004497">
    <property type="term" value="F:monooxygenase activity"/>
    <property type="evidence" value="ECO:0007669"/>
    <property type="project" value="InterPro"/>
</dbReference>
<dbReference type="STRING" id="47427.A0A2H3D0X2"/>
<feature type="non-terminal residue" evidence="1">
    <location>
        <position position="1"/>
    </location>
</feature>
<dbReference type="InterPro" id="IPR036396">
    <property type="entry name" value="Cyt_P450_sf"/>
</dbReference>
<protein>
    <recommendedName>
        <fullName evidence="3">Cytochrome P450</fullName>
    </recommendedName>
</protein>
<organism evidence="1 2">
    <name type="scientific">Armillaria gallica</name>
    <name type="common">Bulbous honey fungus</name>
    <name type="synonym">Armillaria bulbosa</name>
    <dbReference type="NCBI Taxonomy" id="47427"/>
    <lineage>
        <taxon>Eukaryota</taxon>
        <taxon>Fungi</taxon>
        <taxon>Dikarya</taxon>
        <taxon>Basidiomycota</taxon>
        <taxon>Agaricomycotina</taxon>
        <taxon>Agaricomycetes</taxon>
        <taxon>Agaricomycetidae</taxon>
        <taxon>Agaricales</taxon>
        <taxon>Marasmiineae</taxon>
        <taxon>Physalacriaceae</taxon>
        <taxon>Armillaria</taxon>
    </lineage>
</organism>
<dbReference type="Gene3D" id="1.10.630.10">
    <property type="entry name" value="Cytochrome P450"/>
    <property type="match status" value="1"/>
</dbReference>
<reference evidence="2" key="1">
    <citation type="journal article" date="2017" name="Nat. Ecol. Evol.">
        <title>Genome expansion and lineage-specific genetic innovations in the forest pathogenic fungi Armillaria.</title>
        <authorList>
            <person name="Sipos G."/>
            <person name="Prasanna A.N."/>
            <person name="Walter M.C."/>
            <person name="O'Connor E."/>
            <person name="Balint B."/>
            <person name="Krizsan K."/>
            <person name="Kiss B."/>
            <person name="Hess J."/>
            <person name="Varga T."/>
            <person name="Slot J."/>
            <person name="Riley R."/>
            <person name="Boka B."/>
            <person name="Rigling D."/>
            <person name="Barry K."/>
            <person name="Lee J."/>
            <person name="Mihaltcheva S."/>
            <person name="LaButti K."/>
            <person name="Lipzen A."/>
            <person name="Waldron R."/>
            <person name="Moloney N.M."/>
            <person name="Sperisen C."/>
            <person name="Kredics L."/>
            <person name="Vagvoelgyi C."/>
            <person name="Patrignani A."/>
            <person name="Fitzpatrick D."/>
            <person name="Nagy I."/>
            <person name="Doyle S."/>
            <person name="Anderson J.B."/>
            <person name="Grigoriev I.V."/>
            <person name="Gueldener U."/>
            <person name="Muensterkoetter M."/>
            <person name="Nagy L.G."/>
        </authorList>
    </citation>
    <scope>NUCLEOTIDE SEQUENCE [LARGE SCALE GENOMIC DNA]</scope>
    <source>
        <strain evidence="2">Ar21-2</strain>
    </source>
</reference>
<evidence type="ECO:0008006" key="3">
    <source>
        <dbReference type="Google" id="ProtNLM"/>
    </source>
</evidence>
<name>A0A2H3D0X2_ARMGA</name>
<feature type="non-terminal residue" evidence="1">
    <location>
        <position position="79"/>
    </location>
</feature>
<sequence>ASLPYLDSVVHETLRMHLTPSLTSFTYATEDDVLPLAAPIVIKSGETVNNLFVAKGSILTAPLQNLNISEEFFTPRGSE</sequence>
<evidence type="ECO:0000313" key="1">
    <source>
        <dbReference type="EMBL" id="PBK82667.1"/>
    </source>
</evidence>
<dbReference type="InParanoid" id="A0A2H3D0X2"/>
<proteinExistence type="predicted"/>
<accession>A0A2H3D0X2</accession>
<dbReference type="SUPFAM" id="SSF48264">
    <property type="entry name" value="Cytochrome P450"/>
    <property type="match status" value="1"/>
</dbReference>
<gene>
    <name evidence="1" type="ORF">ARMGADRAFT_894710</name>
</gene>
<evidence type="ECO:0000313" key="2">
    <source>
        <dbReference type="Proteomes" id="UP000217790"/>
    </source>
</evidence>
<dbReference type="OrthoDB" id="1470350at2759"/>
<dbReference type="Proteomes" id="UP000217790">
    <property type="component" value="Unassembled WGS sequence"/>
</dbReference>
<keyword evidence="2" id="KW-1185">Reference proteome</keyword>
<dbReference type="GO" id="GO:0005506">
    <property type="term" value="F:iron ion binding"/>
    <property type="evidence" value="ECO:0007669"/>
    <property type="project" value="InterPro"/>
</dbReference>
<dbReference type="EMBL" id="KZ293714">
    <property type="protein sequence ID" value="PBK82667.1"/>
    <property type="molecule type" value="Genomic_DNA"/>
</dbReference>
<dbReference type="AlphaFoldDB" id="A0A2H3D0X2"/>